<protein>
    <recommendedName>
        <fullName evidence="3">Glucosamine 6-phosphate N-acetyltransferase</fullName>
        <ecNumber evidence="3">2.3.1.4</ecNumber>
    </recommendedName>
</protein>
<sequence>MTLTPNSELELLIDPIWLPKNSIIHQDLHIRPLSSTDHQRDHLKLLSNLTNSPDLGLKNYQDRFKLLKQINSCSSSLPTYNIICIIQKSNDKLVGCGTLFLEHKFIRGNGSVGHIEDIVIDPNQRGKNLGKLIIETLTDISQKLGAYKTILDCNKDNIPFYEKCGYIHKEYEMVKYTPQDIIESHKNQN</sequence>
<dbReference type="InterPro" id="IPR039143">
    <property type="entry name" value="GNPNAT1-like"/>
</dbReference>
<dbReference type="Proteomes" id="UP000765509">
    <property type="component" value="Unassembled WGS sequence"/>
</dbReference>
<dbReference type="EMBL" id="AVOT02012114">
    <property type="protein sequence ID" value="MBW0493544.1"/>
    <property type="molecule type" value="Genomic_DNA"/>
</dbReference>
<evidence type="ECO:0000313" key="5">
    <source>
        <dbReference type="EMBL" id="MBW0493544.1"/>
    </source>
</evidence>
<gene>
    <name evidence="5" type="ORF">O181_033259</name>
</gene>
<dbReference type="PANTHER" id="PTHR13355:SF11">
    <property type="entry name" value="GLUCOSAMINE 6-PHOSPHATE N-ACETYLTRANSFERASE"/>
    <property type="match status" value="1"/>
</dbReference>
<feature type="domain" description="N-acetyltransferase" evidence="4">
    <location>
        <begin position="28"/>
        <end position="188"/>
    </location>
</feature>
<dbReference type="GO" id="GO:0006048">
    <property type="term" value="P:UDP-N-acetylglucosamine biosynthetic process"/>
    <property type="evidence" value="ECO:0007669"/>
    <property type="project" value="UniProtKB-UniRule"/>
</dbReference>
<evidence type="ECO:0000256" key="1">
    <source>
        <dbReference type="ARBA" id="ARBA00022679"/>
    </source>
</evidence>
<reference evidence="5" key="1">
    <citation type="submission" date="2021-03" db="EMBL/GenBank/DDBJ databases">
        <title>Draft genome sequence of rust myrtle Austropuccinia psidii MF-1, a brazilian biotype.</title>
        <authorList>
            <person name="Quecine M.C."/>
            <person name="Pachon D.M.R."/>
            <person name="Bonatelli M.L."/>
            <person name="Correr F.H."/>
            <person name="Franceschini L.M."/>
            <person name="Leite T.F."/>
            <person name="Margarido G.R.A."/>
            <person name="Almeida C.A."/>
            <person name="Ferrarezi J.A."/>
            <person name="Labate C.A."/>
        </authorList>
    </citation>
    <scope>NUCLEOTIDE SEQUENCE</scope>
    <source>
        <strain evidence="5">MF-1</strain>
    </source>
</reference>
<dbReference type="SUPFAM" id="SSF55729">
    <property type="entry name" value="Acyl-CoA N-acyltransferases (Nat)"/>
    <property type="match status" value="1"/>
</dbReference>
<accession>A0A9Q3CYE6</accession>
<dbReference type="GO" id="GO:0004343">
    <property type="term" value="F:glucosamine 6-phosphate N-acetyltransferase activity"/>
    <property type="evidence" value="ECO:0007669"/>
    <property type="project" value="UniProtKB-UniRule"/>
</dbReference>
<evidence type="ECO:0000313" key="6">
    <source>
        <dbReference type="Proteomes" id="UP000765509"/>
    </source>
</evidence>
<evidence type="ECO:0000256" key="3">
    <source>
        <dbReference type="RuleBase" id="RU365086"/>
    </source>
</evidence>
<dbReference type="AlphaFoldDB" id="A0A9Q3CYE6"/>
<comment type="similarity">
    <text evidence="3">Belongs to the acetyltransferase family. GNA1 subfamily.</text>
</comment>
<evidence type="ECO:0000259" key="4">
    <source>
        <dbReference type="PROSITE" id="PS51186"/>
    </source>
</evidence>
<keyword evidence="1 3" id="KW-0808">Transferase</keyword>
<dbReference type="PROSITE" id="PS51186">
    <property type="entry name" value="GNAT"/>
    <property type="match status" value="1"/>
</dbReference>
<dbReference type="InterPro" id="IPR016181">
    <property type="entry name" value="Acyl_CoA_acyltransferase"/>
</dbReference>
<dbReference type="InterPro" id="IPR000182">
    <property type="entry name" value="GNAT_dom"/>
</dbReference>
<dbReference type="PANTHER" id="PTHR13355">
    <property type="entry name" value="GLUCOSAMINE 6-PHOSPHATE N-ACETYLTRANSFERASE"/>
    <property type="match status" value="1"/>
</dbReference>
<evidence type="ECO:0000256" key="2">
    <source>
        <dbReference type="ARBA" id="ARBA00023315"/>
    </source>
</evidence>
<keyword evidence="2 3" id="KW-0012">Acyltransferase</keyword>
<keyword evidence="6" id="KW-1185">Reference proteome</keyword>
<dbReference type="Pfam" id="PF00583">
    <property type="entry name" value="Acetyltransf_1"/>
    <property type="match status" value="1"/>
</dbReference>
<dbReference type="CDD" id="cd04301">
    <property type="entry name" value="NAT_SF"/>
    <property type="match status" value="1"/>
</dbReference>
<proteinExistence type="inferred from homology"/>
<organism evidence="5 6">
    <name type="scientific">Austropuccinia psidii MF-1</name>
    <dbReference type="NCBI Taxonomy" id="1389203"/>
    <lineage>
        <taxon>Eukaryota</taxon>
        <taxon>Fungi</taxon>
        <taxon>Dikarya</taxon>
        <taxon>Basidiomycota</taxon>
        <taxon>Pucciniomycotina</taxon>
        <taxon>Pucciniomycetes</taxon>
        <taxon>Pucciniales</taxon>
        <taxon>Sphaerophragmiaceae</taxon>
        <taxon>Austropuccinia</taxon>
    </lineage>
</organism>
<dbReference type="EC" id="2.3.1.4" evidence="3"/>
<comment type="pathway">
    <text evidence="3">Nucleotide-sugar biosynthesis; UDP-N-acetyl-alpha-D-glucosamine biosynthesis; N-acetyl-alpha-D-glucosamine 1-phosphate from alpha-D-glucosamine 6-phosphate (route I): step 1/2.</text>
</comment>
<dbReference type="Gene3D" id="3.40.630.30">
    <property type="match status" value="1"/>
</dbReference>
<comment type="catalytic activity">
    <reaction evidence="3">
        <text>D-glucosamine 6-phosphate + acetyl-CoA = N-acetyl-D-glucosamine 6-phosphate + CoA + H(+)</text>
        <dbReference type="Rhea" id="RHEA:10292"/>
        <dbReference type="ChEBI" id="CHEBI:15378"/>
        <dbReference type="ChEBI" id="CHEBI:57287"/>
        <dbReference type="ChEBI" id="CHEBI:57288"/>
        <dbReference type="ChEBI" id="CHEBI:57513"/>
        <dbReference type="ChEBI" id="CHEBI:58725"/>
        <dbReference type="EC" id="2.3.1.4"/>
    </reaction>
</comment>
<comment type="caution">
    <text evidence="5">The sequence shown here is derived from an EMBL/GenBank/DDBJ whole genome shotgun (WGS) entry which is preliminary data.</text>
</comment>
<name>A0A9Q3CYE6_9BASI</name>
<dbReference type="OrthoDB" id="10039976at2759"/>
<dbReference type="FunFam" id="3.40.630.30:FF:000043">
    <property type="entry name" value="Glucosamine 6-phosphate N-acetyltransferase"/>
    <property type="match status" value="1"/>
</dbReference>